<dbReference type="STRING" id="398673.A0A2P4ZXP4"/>
<organism evidence="3 4">
    <name type="scientific">Trichoderma gamsii</name>
    <dbReference type="NCBI Taxonomy" id="398673"/>
    <lineage>
        <taxon>Eukaryota</taxon>
        <taxon>Fungi</taxon>
        <taxon>Dikarya</taxon>
        <taxon>Ascomycota</taxon>
        <taxon>Pezizomycotina</taxon>
        <taxon>Sordariomycetes</taxon>
        <taxon>Hypocreomycetidae</taxon>
        <taxon>Hypocreales</taxon>
        <taxon>Hypocreaceae</taxon>
        <taxon>Trichoderma</taxon>
    </lineage>
</organism>
<dbReference type="RefSeq" id="XP_018666530.1">
    <property type="nucleotide sequence ID" value="XM_018800388.1"/>
</dbReference>
<comment type="caution">
    <text evidence="3">The sequence shown here is derived from an EMBL/GenBank/DDBJ whole genome shotgun (WGS) entry which is preliminary data.</text>
</comment>
<keyword evidence="1" id="KW-0175">Coiled coil</keyword>
<evidence type="ECO:0000256" key="2">
    <source>
        <dbReference type="SAM" id="MobiDB-lite"/>
    </source>
</evidence>
<name>A0A2P4ZXP4_9HYPO</name>
<evidence type="ECO:0000256" key="1">
    <source>
        <dbReference type="SAM" id="Coils"/>
    </source>
</evidence>
<feature type="coiled-coil region" evidence="1">
    <location>
        <begin position="13"/>
        <end position="53"/>
    </location>
</feature>
<dbReference type="AlphaFoldDB" id="A0A2P4ZXP4"/>
<keyword evidence="4" id="KW-1185">Reference proteome</keyword>
<protein>
    <submittedName>
        <fullName evidence="3">Uncharacterized protein</fullName>
    </submittedName>
</protein>
<proteinExistence type="predicted"/>
<dbReference type="EMBL" id="JPDN02000005">
    <property type="protein sequence ID" value="PON29060.1"/>
    <property type="molecule type" value="Genomic_DNA"/>
</dbReference>
<evidence type="ECO:0000313" key="3">
    <source>
        <dbReference type="EMBL" id="PON29060.1"/>
    </source>
</evidence>
<sequence>MSQDTLDKTLILRDDLDEKIDVVKKEMDDAQRLAKIAQKNQDLREKARHYRNQLVLTILEMWMTAGGLLRPRPEATSGFKELGERESWNNGMPI</sequence>
<dbReference type="GeneID" id="29980471"/>
<evidence type="ECO:0000313" key="4">
    <source>
        <dbReference type="Proteomes" id="UP000054821"/>
    </source>
</evidence>
<accession>A0A2P4ZXP4</accession>
<dbReference type="Proteomes" id="UP000054821">
    <property type="component" value="Unassembled WGS sequence"/>
</dbReference>
<feature type="region of interest" description="Disordered" evidence="2">
    <location>
        <begin position="73"/>
        <end position="94"/>
    </location>
</feature>
<gene>
    <name evidence="3" type="ORF">TGAM01_v202168</name>
</gene>
<reference evidence="3 4" key="1">
    <citation type="journal article" date="2016" name="Genome Announc.">
        <title>Draft Whole-Genome Sequence of Trichoderma gamsii T6085, a Promising Biocontrol Agent of Fusarium Head Blight on Wheat.</title>
        <authorList>
            <person name="Baroncelli R."/>
            <person name="Zapparata A."/>
            <person name="Piaggeschi G."/>
            <person name="Sarrocco S."/>
            <person name="Vannacci G."/>
        </authorList>
    </citation>
    <scope>NUCLEOTIDE SEQUENCE [LARGE SCALE GENOMIC DNA]</scope>
    <source>
        <strain evidence="3 4">T6085</strain>
    </source>
</reference>